<feature type="transmembrane region" description="Helical" evidence="1">
    <location>
        <begin position="34"/>
        <end position="52"/>
    </location>
</feature>
<evidence type="ECO:0000313" key="3">
    <source>
        <dbReference type="Proteomes" id="UP001054811"/>
    </source>
</evidence>
<evidence type="ECO:0000256" key="1">
    <source>
        <dbReference type="SAM" id="Phobius"/>
    </source>
</evidence>
<name>A0ABY5NKQ7_9MICO</name>
<keyword evidence="1" id="KW-1133">Transmembrane helix</keyword>
<keyword evidence="3" id="KW-1185">Reference proteome</keyword>
<reference evidence="2" key="1">
    <citation type="submission" date="2022-01" db="EMBL/GenBank/DDBJ databases">
        <title>Microbacterium eymi and Microbacterium rhizovicinus sp. nov., isolated from the rhizospheric soil of Elymus tsukushiensis, a plant native to the Dokdo Islands, Republic of Korea.</title>
        <authorList>
            <person name="Hwang Y.J."/>
        </authorList>
    </citation>
    <scope>NUCLEOTIDE SEQUENCE</scope>
    <source>
        <strain evidence="2">KUDC0405</strain>
    </source>
</reference>
<feature type="transmembrane region" description="Helical" evidence="1">
    <location>
        <begin position="6"/>
        <end position="27"/>
    </location>
</feature>
<organism evidence="2 3">
    <name type="scientific">Microbacterium elymi</name>
    <dbReference type="NCBI Taxonomy" id="2909587"/>
    <lineage>
        <taxon>Bacteria</taxon>
        <taxon>Bacillati</taxon>
        <taxon>Actinomycetota</taxon>
        <taxon>Actinomycetes</taxon>
        <taxon>Micrococcales</taxon>
        <taxon>Microbacteriaceae</taxon>
        <taxon>Microbacterium</taxon>
    </lineage>
</organism>
<sequence length="59" mass="6062">MSVPIGASGVLDVAGAALWCAAFVLFAIGRDSVVARRMLGMIMLIGLGVWPLRCAASCP</sequence>
<evidence type="ECO:0008006" key="4">
    <source>
        <dbReference type="Google" id="ProtNLM"/>
    </source>
</evidence>
<protein>
    <recommendedName>
        <fullName evidence="4">EamA domain-containing protein</fullName>
    </recommendedName>
</protein>
<proteinExistence type="predicted"/>
<keyword evidence="1" id="KW-0472">Membrane</keyword>
<dbReference type="RefSeq" id="WP_259612316.1">
    <property type="nucleotide sequence ID" value="NZ_CP091139.2"/>
</dbReference>
<dbReference type="EMBL" id="CP091139">
    <property type="protein sequence ID" value="UUT35699.1"/>
    <property type="molecule type" value="Genomic_DNA"/>
</dbReference>
<keyword evidence="1" id="KW-0812">Transmembrane</keyword>
<dbReference type="Proteomes" id="UP001054811">
    <property type="component" value="Chromosome"/>
</dbReference>
<gene>
    <name evidence="2" type="ORF">L2X98_20910</name>
</gene>
<evidence type="ECO:0000313" key="2">
    <source>
        <dbReference type="EMBL" id="UUT35699.1"/>
    </source>
</evidence>
<accession>A0ABY5NKQ7</accession>